<evidence type="ECO:0000256" key="1">
    <source>
        <dbReference type="SAM" id="Phobius"/>
    </source>
</evidence>
<dbReference type="HOGENOM" id="CLU_005679_2_0_4"/>
<feature type="transmembrane region" description="Helical" evidence="1">
    <location>
        <begin position="188"/>
        <end position="208"/>
    </location>
</feature>
<protein>
    <submittedName>
        <fullName evidence="3">Acyltransferase 3</fullName>
    </submittedName>
</protein>
<dbReference type="KEGG" id="bpy:Bphyt_1193"/>
<feature type="domain" description="Acyltransferase 3" evidence="2">
    <location>
        <begin position="12"/>
        <end position="319"/>
    </location>
</feature>
<feature type="transmembrane region" description="Helical" evidence="1">
    <location>
        <begin position="220"/>
        <end position="236"/>
    </location>
</feature>
<accession>B2T1Z7</accession>
<dbReference type="InterPro" id="IPR050879">
    <property type="entry name" value="Acyltransferase_3"/>
</dbReference>
<keyword evidence="1" id="KW-1133">Transmembrane helix</keyword>
<dbReference type="GO" id="GO:0016020">
    <property type="term" value="C:membrane"/>
    <property type="evidence" value="ECO:0007669"/>
    <property type="project" value="TreeGrafter"/>
</dbReference>
<dbReference type="STRING" id="398527.Bphyt_1193"/>
<keyword evidence="1" id="KW-0472">Membrane</keyword>
<feature type="transmembrane region" description="Helical" evidence="1">
    <location>
        <begin position="133"/>
        <end position="157"/>
    </location>
</feature>
<dbReference type="GO" id="GO:0016747">
    <property type="term" value="F:acyltransferase activity, transferring groups other than amino-acyl groups"/>
    <property type="evidence" value="ECO:0007669"/>
    <property type="project" value="InterPro"/>
</dbReference>
<feature type="transmembrane region" description="Helical" evidence="1">
    <location>
        <begin position="45"/>
        <end position="65"/>
    </location>
</feature>
<dbReference type="Proteomes" id="UP000001739">
    <property type="component" value="Chromosome 1"/>
</dbReference>
<name>B2T1Z7_PARPJ</name>
<feature type="transmembrane region" description="Helical" evidence="1">
    <location>
        <begin position="242"/>
        <end position="259"/>
    </location>
</feature>
<dbReference type="PANTHER" id="PTHR23028">
    <property type="entry name" value="ACETYLTRANSFERASE"/>
    <property type="match status" value="1"/>
</dbReference>
<keyword evidence="3" id="KW-0808">Transferase</keyword>
<gene>
    <name evidence="3" type="ordered locus">Bphyt_1193</name>
</gene>
<dbReference type="eggNOG" id="COG1835">
    <property type="taxonomic scope" value="Bacteria"/>
</dbReference>
<organism evidence="3 4">
    <name type="scientific">Paraburkholderia phytofirmans (strain DSM 17436 / LMG 22146 / PsJN)</name>
    <name type="common">Burkholderia phytofirmans</name>
    <dbReference type="NCBI Taxonomy" id="398527"/>
    <lineage>
        <taxon>Bacteria</taxon>
        <taxon>Pseudomonadati</taxon>
        <taxon>Pseudomonadota</taxon>
        <taxon>Betaproteobacteria</taxon>
        <taxon>Burkholderiales</taxon>
        <taxon>Burkholderiaceae</taxon>
        <taxon>Paraburkholderia</taxon>
    </lineage>
</organism>
<feature type="transmembrane region" description="Helical" evidence="1">
    <location>
        <begin position="164"/>
        <end position="182"/>
    </location>
</feature>
<dbReference type="PANTHER" id="PTHR23028:SF131">
    <property type="entry name" value="BLR2367 PROTEIN"/>
    <property type="match status" value="1"/>
</dbReference>
<dbReference type="EMBL" id="CP001052">
    <property type="protein sequence ID" value="ACD15608.1"/>
    <property type="molecule type" value="Genomic_DNA"/>
</dbReference>
<keyword evidence="3" id="KW-0012">Acyltransferase</keyword>
<feature type="transmembrane region" description="Helical" evidence="1">
    <location>
        <begin position="86"/>
        <end position="105"/>
    </location>
</feature>
<evidence type="ECO:0000313" key="4">
    <source>
        <dbReference type="Proteomes" id="UP000001739"/>
    </source>
</evidence>
<dbReference type="InterPro" id="IPR002656">
    <property type="entry name" value="Acyl_transf_3_dom"/>
</dbReference>
<dbReference type="Pfam" id="PF01757">
    <property type="entry name" value="Acyl_transf_3"/>
    <property type="match status" value="1"/>
</dbReference>
<dbReference type="AlphaFoldDB" id="B2T1Z7"/>
<feature type="transmembrane region" description="Helical" evidence="1">
    <location>
        <begin position="305"/>
        <end position="327"/>
    </location>
</feature>
<evidence type="ECO:0000259" key="2">
    <source>
        <dbReference type="Pfam" id="PF01757"/>
    </source>
</evidence>
<sequence>MRDGGNMKKIEQIQYLRAFAALLVVAYHAPATVARFSDALPQLRVGAFGVDIFFVISGFIMGLLGETGKGGRLDFILKRIVRIVPMYWIVTLLTVCLVLIAPHQMRSTVVDVPSMVKSLLFIPHFSLGHPGSVWPIVVPGWTLSYEMFFYAVFAVVIPAARLTRATFVSMVFAALAISGFVFHPANPVALTFTSTLLLEFVMGVWIAVACRQNVLPSRMLAWILLVVAVLMLYTKGAESRGIDKGVPAAAIVLGSLVVLRHFRSRLLGLIGDASYSIYLMQFFSFGMTRALWETLGITSSAPLSAASYVVFSITGSVVTGVATYWFVERPMSAYLGGLVRQRSAIGPASVAAQS</sequence>
<reference evidence="3 4" key="1">
    <citation type="journal article" date="2011" name="J. Bacteriol.">
        <title>Complete genome sequence of the plant growth-promoting endophyte Burkholderia phytofirmans strain PsJN.</title>
        <authorList>
            <person name="Weilharter A."/>
            <person name="Mitter B."/>
            <person name="Shin M.V."/>
            <person name="Chain P.S."/>
            <person name="Nowak J."/>
            <person name="Sessitsch A."/>
        </authorList>
    </citation>
    <scope>NUCLEOTIDE SEQUENCE [LARGE SCALE GENOMIC DNA]</scope>
    <source>
        <strain evidence="4">DSM 17436 / LMG 22146 / PsJN</strain>
    </source>
</reference>
<proteinExistence type="predicted"/>
<keyword evidence="1" id="KW-0812">Transmembrane</keyword>
<evidence type="ECO:0000313" key="3">
    <source>
        <dbReference type="EMBL" id="ACD15608.1"/>
    </source>
</evidence>
<feature type="transmembrane region" description="Helical" evidence="1">
    <location>
        <begin position="266"/>
        <end position="285"/>
    </location>
</feature>
<dbReference type="GO" id="GO:0000271">
    <property type="term" value="P:polysaccharide biosynthetic process"/>
    <property type="evidence" value="ECO:0007669"/>
    <property type="project" value="TreeGrafter"/>
</dbReference>